<dbReference type="InterPro" id="IPR013853">
    <property type="entry name" value="EIIC-GAT"/>
</dbReference>
<feature type="transmembrane region" description="Helical" evidence="9">
    <location>
        <begin position="321"/>
        <end position="344"/>
    </location>
</feature>
<keyword evidence="6 9" id="KW-0812">Transmembrane</keyword>
<evidence type="ECO:0000256" key="1">
    <source>
        <dbReference type="ARBA" id="ARBA00004651"/>
    </source>
</evidence>
<dbReference type="AlphaFoldDB" id="A0A1I7F2U3"/>
<evidence type="ECO:0000256" key="5">
    <source>
        <dbReference type="ARBA" id="ARBA00022683"/>
    </source>
</evidence>
<sequence length="417" mass="44810">METLQNIMQTITSMGASAILPLVIFILGIVFRMRVTEAIKAGITVGIGFIGLTLVVDLLSESLQPAIDYYSNIGSGFTIVDLGWPAVGAAAWVAPFAGLVIPIGLVLNILLVRLKWTKTLNVDIWNYMHFLVPGALAYFILDNFLIGLVVSVSLSVLALFVGDKIASDWQKYYGLEDTTCTTLIHTAWTLPFVWIINKIIDHIPGLKYWDISLEKLQKRLGLMGDPAIIGVIVGLILGVLTKQDITTIVPMAMGVAGVQVLLPKVVGILMEGLTPIGKAAKEMMIKQMGDDAELIIGMDCALGLGDPATVTVTVVTIPLTMLAALILPGVRTFPIGILTSIIYMTTMSVMVSKGNVIRAVISTLLFTIVVMYLGGYVAPGATEFLRGAGVNLTGQGTDFVLTGPWEVIVYWLSTVVK</sequence>
<keyword evidence="3" id="KW-1003">Cell membrane</keyword>
<keyword evidence="12" id="KW-1185">Reference proteome</keyword>
<dbReference type="GO" id="GO:0005886">
    <property type="term" value="C:plasma membrane"/>
    <property type="evidence" value="ECO:0007669"/>
    <property type="project" value="UniProtKB-SubCell"/>
</dbReference>
<dbReference type="Pfam" id="PF03611">
    <property type="entry name" value="EIIC-GAT"/>
    <property type="match status" value="1"/>
</dbReference>
<evidence type="ECO:0000256" key="3">
    <source>
        <dbReference type="ARBA" id="ARBA00022475"/>
    </source>
</evidence>
<feature type="transmembrane region" description="Helical" evidence="9">
    <location>
        <begin position="38"/>
        <end position="56"/>
    </location>
</feature>
<evidence type="ECO:0000313" key="11">
    <source>
        <dbReference type="EMBL" id="SFU30434.1"/>
    </source>
</evidence>
<keyword evidence="2" id="KW-0813">Transport</keyword>
<dbReference type="InterPro" id="IPR004703">
    <property type="entry name" value="PTS_sugar-sp_permease"/>
</dbReference>
<dbReference type="PANTHER" id="PTHR37324">
    <property type="entry name" value="PTS SYSTEM GALACTITOL-SPECIFIC EIIC COMPONENT"/>
    <property type="match status" value="1"/>
</dbReference>
<feature type="transmembrane region" description="Helical" evidence="9">
    <location>
        <begin position="252"/>
        <end position="273"/>
    </location>
</feature>
<comment type="subcellular location">
    <subcellularLocation>
        <location evidence="1">Cell membrane</location>
        <topology evidence="1">Multi-pass membrane protein</topology>
    </subcellularLocation>
</comment>
<organism evidence="11 12">
    <name type="scientific">Streptococcus gallolyticus</name>
    <dbReference type="NCBI Taxonomy" id="315405"/>
    <lineage>
        <taxon>Bacteria</taxon>
        <taxon>Bacillati</taxon>
        <taxon>Bacillota</taxon>
        <taxon>Bacilli</taxon>
        <taxon>Lactobacillales</taxon>
        <taxon>Streptococcaceae</taxon>
        <taxon>Streptococcus</taxon>
    </lineage>
</organism>
<evidence type="ECO:0000259" key="10">
    <source>
        <dbReference type="PROSITE" id="PS51104"/>
    </source>
</evidence>
<reference evidence="12" key="1">
    <citation type="submission" date="2016-10" db="EMBL/GenBank/DDBJ databases">
        <authorList>
            <person name="Varghese N."/>
            <person name="Submissions S."/>
        </authorList>
    </citation>
    <scope>NUCLEOTIDE SEQUENCE [LARGE SCALE GENOMIC DNA]</scope>
    <source>
        <strain evidence="12">LMG 15572</strain>
    </source>
</reference>
<dbReference type="PANTHER" id="PTHR37324:SF2">
    <property type="entry name" value="PTS SYSTEM GALACTITOL-SPECIFIC EIIC COMPONENT"/>
    <property type="match status" value="1"/>
</dbReference>
<keyword evidence="8 9" id="KW-0472">Membrane</keyword>
<feature type="domain" description="PTS EIIC type-2" evidence="10">
    <location>
        <begin position="8"/>
        <end position="417"/>
    </location>
</feature>
<feature type="transmembrane region" description="Helical" evidence="9">
    <location>
        <begin position="135"/>
        <end position="162"/>
    </location>
</feature>
<dbReference type="PIRSF" id="PIRSF006304">
    <property type="entry name" value="GatC"/>
    <property type="match status" value="1"/>
</dbReference>
<dbReference type="InterPro" id="IPR013014">
    <property type="entry name" value="PTS_EIIC_2"/>
</dbReference>
<evidence type="ECO:0000256" key="9">
    <source>
        <dbReference type="SAM" id="Phobius"/>
    </source>
</evidence>
<feature type="transmembrane region" description="Helical" evidence="9">
    <location>
        <begin position="356"/>
        <end position="378"/>
    </location>
</feature>
<gene>
    <name evidence="11" type="ORF">SAMN05660328_101164</name>
</gene>
<keyword evidence="7 9" id="KW-1133">Transmembrane helix</keyword>
<evidence type="ECO:0000256" key="2">
    <source>
        <dbReference type="ARBA" id="ARBA00022448"/>
    </source>
</evidence>
<dbReference type="EMBL" id="FPBN01000001">
    <property type="protein sequence ID" value="SFU30434.1"/>
    <property type="molecule type" value="Genomic_DNA"/>
</dbReference>
<proteinExistence type="predicted"/>
<dbReference type="GO" id="GO:0009401">
    <property type="term" value="P:phosphoenolpyruvate-dependent sugar phosphotransferase system"/>
    <property type="evidence" value="ECO:0007669"/>
    <property type="project" value="UniProtKB-KW"/>
</dbReference>
<feature type="transmembrane region" description="Helical" evidence="9">
    <location>
        <begin position="6"/>
        <end position="31"/>
    </location>
</feature>
<evidence type="ECO:0000256" key="7">
    <source>
        <dbReference type="ARBA" id="ARBA00022989"/>
    </source>
</evidence>
<keyword evidence="4" id="KW-0762">Sugar transport</keyword>
<feature type="transmembrane region" description="Helical" evidence="9">
    <location>
        <begin position="89"/>
        <end position="114"/>
    </location>
</feature>
<feature type="transmembrane region" description="Helical" evidence="9">
    <location>
        <begin position="220"/>
        <end position="240"/>
    </location>
</feature>
<keyword evidence="5" id="KW-0598">Phosphotransferase system</keyword>
<accession>A0A1I7F2U3</accession>
<dbReference type="GO" id="GO:0015577">
    <property type="term" value="F:galactitol transmembrane transporter activity"/>
    <property type="evidence" value="ECO:0007669"/>
    <property type="project" value="InterPro"/>
</dbReference>
<name>A0A1I7F2U3_9STRE</name>
<protein>
    <submittedName>
        <fullName evidence="11">PTS system, galactitol-specific IIC component</fullName>
    </submittedName>
</protein>
<dbReference type="Proteomes" id="UP000183629">
    <property type="component" value="Unassembled WGS sequence"/>
</dbReference>
<evidence type="ECO:0000256" key="4">
    <source>
        <dbReference type="ARBA" id="ARBA00022597"/>
    </source>
</evidence>
<evidence type="ECO:0000313" key="12">
    <source>
        <dbReference type="Proteomes" id="UP000183629"/>
    </source>
</evidence>
<dbReference type="PROSITE" id="PS51104">
    <property type="entry name" value="PTS_EIIC_TYPE_2"/>
    <property type="match status" value="1"/>
</dbReference>
<evidence type="ECO:0000256" key="8">
    <source>
        <dbReference type="ARBA" id="ARBA00023136"/>
    </source>
</evidence>
<feature type="transmembrane region" description="Helical" evidence="9">
    <location>
        <begin position="294"/>
        <end position="315"/>
    </location>
</feature>
<evidence type="ECO:0000256" key="6">
    <source>
        <dbReference type="ARBA" id="ARBA00022692"/>
    </source>
</evidence>